<proteinExistence type="predicted"/>
<keyword evidence="3" id="KW-0418">Kinase</keyword>
<keyword evidence="1" id="KW-0472">Membrane</keyword>
<keyword evidence="1" id="KW-0812">Transmembrane</keyword>
<accession>A0A5D3E484</accession>
<evidence type="ECO:0000313" key="4">
    <source>
        <dbReference type="Proteomes" id="UP000321393"/>
    </source>
</evidence>
<name>A0A5D3E484_CUCMM</name>
<sequence length="80" mass="9330">MASSLYKLALSLRHRFYLYGILRKHRSRLTRSQQIWLIILPIPSLDVVFCWVIEVISGRKLSDCAEMAKRPLKIEDSEGI</sequence>
<dbReference type="Proteomes" id="UP000321947">
    <property type="component" value="Unassembled WGS sequence"/>
</dbReference>
<dbReference type="AlphaFoldDB" id="A0A5D3E484"/>
<evidence type="ECO:0000313" key="5">
    <source>
        <dbReference type="Proteomes" id="UP000321947"/>
    </source>
</evidence>
<keyword evidence="3" id="KW-0808">Transferase</keyword>
<dbReference type="EMBL" id="SSTD01000651">
    <property type="protein sequence ID" value="TYK30381.1"/>
    <property type="molecule type" value="Genomic_DNA"/>
</dbReference>
<dbReference type="OrthoDB" id="10266567at2759"/>
<gene>
    <name evidence="3" type="ORF">E5676_scaffold575G00590</name>
    <name evidence="2" type="ORF">E6C27_scaffold708G00850</name>
</gene>
<keyword evidence="1" id="KW-1133">Transmembrane helix</keyword>
<evidence type="ECO:0000256" key="1">
    <source>
        <dbReference type="SAM" id="Phobius"/>
    </source>
</evidence>
<dbReference type="Proteomes" id="UP000321393">
    <property type="component" value="Unassembled WGS sequence"/>
</dbReference>
<dbReference type="GO" id="GO:0016301">
    <property type="term" value="F:kinase activity"/>
    <property type="evidence" value="ECO:0007669"/>
    <property type="project" value="UniProtKB-KW"/>
</dbReference>
<organism evidence="3 5">
    <name type="scientific">Cucumis melo var. makuwa</name>
    <name type="common">Oriental melon</name>
    <dbReference type="NCBI Taxonomy" id="1194695"/>
    <lineage>
        <taxon>Eukaryota</taxon>
        <taxon>Viridiplantae</taxon>
        <taxon>Streptophyta</taxon>
        <taxon>Embryophyta</taxon>
        <taxon>Tracheophyta</taxon>
        <taxon>Spermatophyta</taxon>
        <taxon>Magnoliopsida</taxon>
        <taxon>eudicotyledons</taxon>
        <taxon>Gunneridae</taxon>
        <taxon>Pentapetalae</taxon>
        <taxon>rosids</taxon>
        <taxon>fabids</taxon>
        <taxon>Cucurbitales</taxon>
        <taxon>Cucurbitaceae</taxon>
        <taxon>Benincaseae</taxon>
        <taxon>Cucumis</taxon>
    </lineage>
</organism>
<evidence type="ECO:0000313" key="3">
    <source>
        <dbReference type="EMBL" id="TYK30381.1"/>
    </source>
</evidence>
<comment type="caution">
    <text evidence="3">The sequence shown here is derived from an EMBL/GenBank/DDBJ whole genome shotgun (WGS) entry which is preliminary data.</text>
</comment>
<evidence type="ECO:0000313" key="2">
    <source>
        <dbReference type="EMBL" id="KAA0032825.1"/>
    </source>
</evidence>
<feature type="transmembrane region" description="Helical" evidence="1">
    <location>
        <begin position="35"/>
        <end position="53"/>
    </location>
</feature>
<reference evidence="4 5" key="1">
    <citation type="submission" date="2019-08" db="EMBL/GenBank/DDBJ databases">
        <title>Draft genome sequences of two oriental melons (Cucumis melo L. var makuwa).</title>
        <authorList>
            <person name="Kwon S.-Y."/>
        </authorList>
    </citation>
    <scope>NUCLEOTIDE SEQUENCE [LARGE SCALE GENOMIC DNA]</scope>
    <source>
        <strain evidence="5">cv. Chang Bougi</strain>
        <strain evidence="4">cv. SW 3</strain>
        <tissue evidence="3">Leaf</tissue>
    </source>
</reference>
<protein>
    <submittedName>
        <fullName evidence="2 3">Tetraacyldisaccharide 4'-kinase</fullName>
    </submittedName>
</protein>
<dbReference type="EMBL" id="SSTE01021217">
    <property type="protein sequence ID" value="KAA0032825.1"/>
    <property type="molecule type" value="Genomic_DNA"/>
</dbReference>